<organism evidence="2 3">
    <name type="scientific">Leucobacter coleopterorum</name>
    <dbReference type="NCBI Taxonomy" id="2714933"/>
    <lineage>
        <taxon>Bacteria</taxon>
        <taxon>Bacillati</taxon>
        <taxon>Actinomycetota</taxon>
        <taxon>Actinomycetes</taxon>
        <taxon>Micrococcales</taxon>
        <taxon>Microbacteriaceae</taxon>
        <taxon>Leucobacter</taxon>
    </lineage>
</organism>
<dbReference type="RefSeq" id="WP_166329707.1">
    <property type="nucleotide sequence ID" value="NZ_CP049933.1"/>
</dbReference>
<feature type="region of interest" description="Disordered" evidence="1">
    <location>
        <begin position="146"/>
        <end position="177"/>
    </location>
</feature>
<gene>
    <name evidence="2" type="ORF">G7066_05735</name>
</gene>
<protein>
    <submittedName>
        <fullName evidence="2">Uncharacterized protein</fullName>
    </submittedName>
</protein>
<dbReference type="Proteomes" id="UP000503441">
    <property type="component" value="Chromosome"/>
</dbReference>
<evidence type="ECO:0000313" key="2">
    <source>
        <dbReference type="EMBL" id="QIM18277.1"/>
    </source>
</evidence>
<feature type="compositionally biased region" description="Polar residues" evidence="1">
    <location>
        <begin position="156"/>
        <end position="169"/>
    </location>
</feature>
<sequence length="177" mass="18210">MFSGTAPGQQVVSLTQVSSTSWSLVTKANGTGTIVPSVAAGAINDVSGNASIAESNSTTAPINFAGYSDASQSQGIAGPDVDHSVTYNSPLQITQPTPLNLEVAEPGAQSQTFRVENLTANGNGQVEKAPSATVFLNQVWSDLVPDSSLPTPVPPQGQQVSQKRSQLIQISAPLSPH</sequence>
<evidence type="ECO:0000256" key="1">
    <source>
        <dbReference type="SAM" id="MobiDB-lite"/>
    </source>
</evidence>
<keyword evidence="3" id="KW-1185">Reference proteome</keyword>
<name>A0ABX6JZ82_9MICO</name>
<evidence type="ECO:0000313" key="3">
    <source>
        <dbReference type="Proteomes" id="UP000503441"/>
    </source>
</evidence>
<reference evidence="2 3" key="1">
    <citation type="submission" date="2020-03" db="EMBL/GenBank/DDBJ databases">
        <title>Leucobacter sp. nov., isolated from beetles.</title>
        <authorList>
            <person name="Hyun D.-W."/>
            <person name="Bae J.-W."/>
        </authorList>
    </citation>
    <scope>NUCLEOTIDE SEQUENCE [LARGE SCALE GENOMIC DNA]</scope>
    <source>
        <strain evidence="2 3">HDW9A</strain>
    </source>
</reference>
<dbReference type="EMBL" id="CP049933">
    <property type="protein sequence ID" value="QIM18277.1"/>
    <property type="molecule type" value="Genomic_DNA"/>
</dbReference>
<accession>A0ABX6JZ82</accession>
<proteinExistence type="predicted"/>